<dbReference type="EMBL" id="RBNI01000432">
    <property type="protein sequence ID" value="RUP51818.1"/>
    <property type="molecule type" value="Genomic_DNA"/>
</dbReference>
<gene>
    <name evidence="1" type="ORF">BC936DRAFT_145529</name>
</gene>
<protein>
    <submittedName>
        <fullName evidence="1">Uncharacterized protein</fullName>
    </submittedName>
</protein>
<comment type="caution">
    <text evidence="1">The sequence shown here is derived from an EMBL/GenBank/DDBJ whole genome shotgun (WGS) entry which is preliminary data.</text>
</comment>
<accession>A0A433DLR3</accession>
<evidence type="ECO:0000313" key="2">
    <source>
        <dbReference type="Proteomes" id="UP000268093"/>
    </source>
</evidence>
<sequence length="158" mass="18074">METRRLAFRTFNIGMPILGNGFYDIPALHDICTYAPKKGWKMRTYDFFVVLCRIGVTNMTPAGQVSGYHCASPEQGKAYTQPLGVNRAQIFTVYIISPRCGIARTEFTVFSIIRTNLHPLKSRWVSTPFPYLSQPCSLRKIDQEMGIQERLLFAVFLR</sequence>
<reference evidence="1 2" key="1">
    <citation type="journal article" date="2018" name="New Phytol.">
        <title>Phylogenomics of Endogonaceae and evolution of mycorrhizas within Mucoromycota.</title>
        <authorList>
            <person name="Chang Y."/>
            <person name="Desiro A."/>
            <person name="Na H."/>
            <person name="Sandor L."/>
            <person name="Lipzen A."/>
            <person name="Clum A."/>
            <person name="Barry K."/>
            <person name="Grigoriev I.V."/>
            <person name="Martin F.M."/>
            <person name="Stajich J.E."/>
            <person name="Smith M.E."/>
            <person name="Bonito G."/>
            <person name="Spatafora J.W."/>
        </authorList>
    </citation>
    <scope>NUCLEOTIDE SEQUENCE [LARGE SCALE GENOMIC DNA]</scope>
    <source>
        <strain evidence="1 2">GMNB39</strain>
    </source>
</reference>
<evidence type="ECO:0000313" key="1">
    <source>
        <dbReference type="EMBL" id="RUP51818.1"/>
    </source>
</evidence>
<dbReference type="Proteomes" id="UP000268093">
    <property type="component" value="Unassembled WGS sequence"/>
</dbReference>
<keyword evidence="2" id="KW-1185">Reference proteome</keyword>
<proteinExistence type="predicted"/>
<name>A0A433DLR3_9FUNG</name>
<organism evidence="1 2">
    <name type="scientific">Jimgerdemannia flammicorona</name>
    <dbReference type="NCBI Taxonomy" id="994334"/>
    <lineage>
        <taxon>Eukaryota</taxon>
        <taxon>Fungi</taxon>
        <taxon>Fungi incertae sedis</taxon>
        <taxon>Mucoromycota</taxon>
        <taxon>Mucoromycotina</taxon>
        <taxon>Endogonomycetes</taxon>
        <taxon>Endogonales</taxon>
        <taxon>Endogonaceae</taxon>
        <taxon>Jimgerdemannia</taxon>
    </lineage>
</organism>